<accession>A0A8D3WHW5</accession>
<name>A0A8D3WHW5_STRFA</name>
<dbReference type="Proteomes" id="UP000002066">
    <property type="component" value="Chromosome"/>
</dbReference>
<dbReference type="KEGG" id="sfa:Sfla_1324"/>
<feature type="region of interest" description="Disordered" evidence="1">
    <location>
        <begin position="132"/>
        <end position="156"/>
    </location>
</feature>
<evidence type="ECO:0000313" key="2">
    <source>
        <dbReference type="EMBL" id="ADW02766.1"/>
    </source>
</evidence>
<proteinExistence type="predicted"/>
<dbReference type="AlphaFoldDB" id="A0A8D3WHW5"/>
<sequence>MPAGPQAAAVHVVPHARTRTPAPVKELILRRPTVRTYTAWAAVMAALLLPAPAAGAETAPAAAAAATVIEKVPYAMDASNQAAWWTPVATYKGRGQYTYFAFNEPGSTAATHRPALARRDPDGAWSRLPLLNGDGQQAEFPDDNGHNQPSAARDGSGRLHVFTSMHADSWRYFRTEAPGGDVTDHASELPDQGVGITYPVVTTAPNGDLYLAARVGTGLDRRPGKLYRWDNANSRWSVVATFASALYRSVYPDDLTVDASGRVHLLYEWAKAPATAFRHQLSYLSYDPSTGAFADSTDTPVATPVTPATSDVVQDLTAGEEWSADNAYTGTAVQSAKLTLDGSTPKIAYRYRSADSGGHFRVYYAYPSGGGWVRKTVYAGGQTAAALGITWDGTDGERVYYVTTSGTDRVFAATQSPDGAWTAQSVTPGVSADRLAVRRNSDGHDVLYLPDTARNTLYYATR</sequence>
<protein>
    <recommendedName>
        <fullName evidence="4">BNR repeat-containing family member</fullName>
    </recommendedName>
</protein>
<evidence type="ECO:0000256" key="1">
    <source>
        <dbReference type="SAM" id="MobiDB-lite"/>
    </source>
</evidence>
<dbReference type="CDD" id="cd15482">
    <property type="entry name" value="Sialidase_non-viral"/>
    <property type="match status" value="1"/>
</dbReference>
<evidence type="ECO:0000313" key="3">
    <source>
        <dbReference type="Proteomes" id="UP000002066"/>
    </source>
</evidence>
<gene>
    <name evidence="2" type="ordered locus">Sfla_1324</name>
</gene>
<evidence type="ECO:0008006" key="4">
    <source>
        <dbReference type="Google" id="ProtNLM"/>
    </source>
</evidence>
<dbReference type="EMBL" id="CP002475">
    <property type="protein sequence ID" value="ADW02766.1"/>
    <property type="molecule type" value="Genomic_DNA"/>
</dbReference>
<dbReference type="SUPFAM" id="SSF50939">
    <property type="entry name" value="Sialidases"/>
    <property type="match status" value="1"/>
</dbReference>
<dbReference type="Pfam" id="PF15892">
    <property type="entry name" value="BNR_4"/>
    <property type="match status" value="1"/>
</dbReference>
<reference evidence="2 3" key="1">
    <citation type="submission" date="2011-01" db="EMBL/GenBank/DDBJ databases">
        <title>Complete sequence of chromosome of Streptomyces flavogriseus ATCC 33331.</title>
        <authorList>
            <consortium name="US DOE Joint Genome Institute"/>
            <person name="Lucas S."/>
            <person name="Copeland A."/>
            <person name="Lapidus A."/>
            <person name="Cheng J.-F."/>
            <person name="Goodwin L."/>
            <person name="Pitluck S."/>
            <person name="Davenport K."/>
            <person name="Detter J.C."/>
            <person name="Han C."/>
            <person name="Tapia R."/>
            <person name="Land M."/>
            <person name="Hauser L."/>
            <person name="Kyrpides N."/>
            <person name="Ivanova N."/>
            <person name="Ovchinnikova G."/>
            <person name="Pagani I."/>
            <person name="Brumm P."/>
            <person name="Mead D."/>
            <person name="Woyke T."/>
        </authorList>
    </citation>
    <scope>NUCLEOTIDE SEQUENCE [LARGE SCALE GENOMIC DNA]</scope>
    <source>
        <strain evidence="3">ATCC 33331 / IAF-45CD</strain>
    </source>
</reference>
<dbReference type="InterPro" id="IPR036278">
    <property type="entry name" value="Sialidase_sf"/>
</dbReference>
<organism evidence="2 3">
    <name type="scientific">Streptomyces pratensis (strain ATCC 33331 / IAF-45CD)</name>
    <dbReference type="NCBI Taxonomy" id="591167"/>
    <lineage>
        <taxon>Bacteria</taxon>
        <taxon>Bacillati</taxon>
        <taxon>Actinomycetota</taxon>
        <taxon>Actinomycetes</taxon>
        <taxon>Kitasatosporales</taxon>
        <taxon>Streptomycetaceae</taxon>
        <taxon>Streptomyces</taxon>
    </lineage>
</organism>